<dbReference type="NCBIfam" id="TIGR01640">
    <property type="entry name" value="F_box_assoc_1"/>
    <property type="match status" value="1"/>
</dbReference>
<evidence type="ECO:0000313" key="2">
    <source>
        <dbReference type="EMBL" id="KAF5196003.1"/>
    </source>
</evidence>
<dbReference type="OrthoDB" id="687122at2759"/>
<protein>
    <submittedName>
        <fullName evidence="2">F-box domain containing protein</fullName>
    </submittedName>
</protein>
<dbReference type="EMBL" id="JABWDY010016572">
    <property type="protein sequence ID" value="KAF5196003.1"/>
    <property type="molecule type" value="Genomic_DNA"/>
</dbReference>
<feature type="domain" description="F-box" evidence="1">
    <location>
        <begin position="11"/>
        <end position="57"/>
    </location>
</feature>
<dbReference type="Pfam" id="PF00646">
    <property type="entry name" value="F-box"/>
    <property type="match status" value="1"/>
</dbReference>
<evidence type="ECO:0000259" key="1">
    <source>
        <dbReference type="PROSITE" id="PS50181"/>
    </source>
</evidence>
<reference evidence="2 3" key="1">
    <citation type="submission" date="2020-06" db="EMBL/GenBank/DDBJ databases">
        <title>Transcriptomic and genomic resources for Thalictrum thalictroides and T. hernandezii: Facilitating candidate gene discovery in an emerging model plant lineage.</title>
        <authorList>
            <person name="Arias T."/>
            <person name="Riano-Pachon D.M."/>
            <person name="Di Stilio V.S."/>
        </authorList>
    </citation>
    <scope>NUCLEOTIDE SEQUENCE [LARGE SCALE GENOMIC DNA]</scope>
    <source>
        <strain evidence="3">cv. WT478/WT964</strain>
        <tissue evidence="2">Leaves</tissue>
    </source>
</reference>
<dbReference type="PROSITE" id="PS50181">
    <property type="entry name" value="FBOX"/>
    <property type="match status" value="1"/>
</dbReference>
<name>A0A7J6WGB2_THATH</name>
<dbReference type="InterPro" id="IPR017451">
    <property type="entry name" value="F-box-assoc_interact_dom"/>
</dbReference>
<comment type="caution">
    <text evidence="2">The sequence shown here is derived from an EMBL/GenBank/DDBJ whole genome shotgun (WGS) entry which is preliminary data.</text>
</comment>
<dbReference type="AlphaFoldDB" id="A0A7J6WGB2"/>
<dbReference type="InterPro" id="IPR036047">
    <property type="entry name" value="F-box-like_dom_sf"/>
</dbReference>
<sequence>MKTRKAVKQKSDTNIFIPDDILLLILLRLPAKSLFRFKCVSKQWYFLIQDQKFIDSHLDQTKKTGIRFTQVLDAKRKCYRFYSIDRHGLATEVYSRFVPDEFECYIDISSCHGLLCLIDMERYVILLYNPVAQETKVLPRPLCCRDKSIHVLGFGFDTFSRKYKVVCWSEGSCSEIEILTLGVKSESWRKITCRKGILGAINCFNKSVYANGALNWISDVSNIIISFRLTDEKFVWIYCPTEADNYHSKLFESGDHLCILDSDLDLNQVNLWVLMDYEKHTWVKTRIQLPFPKDHIRWQSIVAIGDHEFLLHSQYNGYYVCRYSEQGNLTKFLIVRRILSGVVPIHNNVERLFSFRSNLVKSFQCDKFPIAPSKKNGSSIVKHSVHRRQQQLKLIDDCGIKSKLSKAPNKFFKETDLFAVKTATRQSKRVRRAPDRLDL</sequence>
<dbReference type="Gene3D" id="1.20.1280.50">
    <property type="match status" value="1"/>
</dbReference>
<dbReference type="InterPro" id="IPR001810">
    <property type="entry name" value="F-box_dom"/>
</dbReference>
<dbReference type="InterPro" id="IPR013187">
    <property type="entry name" value="F-box-assoc_dom_typ3"/>
</dbReference>
<proteinExistence type="predicted"/>
<dbReference type="Pfam" id="PF08268">
    <property type="entry name" value="FBA_3"/>
    <property type="match status" value="1"/>
</dbReference>
<dbReference type="Proteomes" id="UP000554482">
    <property type="component" value="Unassembled WGS sequence"/>
</dbReference>
<dbReference type="PANTHER" id="PTHR31111:SF134">
    <property type="entry name" value="F-BOX ASSOCIATED INTERACTION DOMAIN-CONTAINING PROTEIN"/>
    <property type="match status" value="1"/>
</dbReference>
<accession>A0A7J6WGB2</accession>
<keyword evidence="3" id="KW-1185">Reference proteome</keyword>
<dbReference type="PANTHER" id="PTHR31111">
    <property type="entry name" value="BNAA05G37150D PROTEIN-RELATED"/>
    <property type="match status" value="1"/>
</dbReference>
<dbReference type="SMART" id="SM00256">
    <property type="entry name" value="FBOX"/>
    <property type="match status" value="1"/>
</dbReference>
<organism evidence="2 3">
    <name type="scientific">Thalictrum thalictroides</name>
    <name type="common">Rue-anemone</name>
    <name type="synonym">Anemone thalictroides</name>
    <dbReference type="NCBI Taxonomy" id="46969"/>
    <lineage>
        <taxon>Eukaryota</taxon>
        <taxon>Viridiplantae</taxon>
        <taxon>Streptophyta</taxon>
        <taxon>Embryophyta</taxon>
        <taxon>Tracheophyta</taxon>
        <taxon>Spermatophyta</taxon>
        <taxon>Magnoliopsida</taxon>
        <taxon>Ranunculales</taxon>
        <taxon>Ranunculaceae</taxon>
        <taxon>Thalictroideae</taxon>
        <taxon>Thalictrum</taxon>
    </lineage>
</organism>
<dbReference type="SUPFAM" id="SSF81383">
    <property type="entry name" value="F-box domain"/>
    <property type="match status" value="1"/>
</dbReference>
<gene>
    <name evidence="2" type="ORF">FRX31_014410</name>
</gene>
<evidence type="ECO:0000313" key="3">
    <source>
        <dbReference type="Proteomes" id="UP000554482"/>
    </source>
</evidence>